<evidence type="ECO:0000313" key="1">
    <source>
        <dbReference type="EMBL" id="CAE0013297.1"/>
    </source>
</evidence>
<dbReference type="EMBL" id="HBHV01003901">
    <property type="protein sequence ID" value="CAE0013297.1"/>
    <property type="molecule type" value="Transcribed_RNA"/>
</dbReference>
<gene>
    <name evidence="1" type="ORF">PPRO1316_LOCUS2673</name>
</gene>
<name>A0A7S2YZI0_9CHLO</name>
<dbReference type="AlphaFoldDB" id="A0A7S2YZI0"/>
<reference evidence="1" key="1">
    <citation type="submission" date="2021-01" db="EMBL/GenBank/DDBJ databases">
        <authorList>
            <person name="Corre E."/>
            <person name="Pelletier E."/>
            <person name="Niang G."/>
            <person name="Scheremetjew M."/>
            <person name="Finn R."/>
            <person name="Kale V."/>
            <person name="Holt S."/>
            <person name="Cochrane G."/>
            <person name="Meng A."/>
            <person name="Brown T."/>
            <person name="Cohen L."/>
        </authorList>
    </citation>
    <scope>NUCLEOTIDE SEQUENCE</scope>
    <source>
        <strain evidence="1">RCC2336</strain>
    </source>
</reference>
<evidence type="ECO:0008006" key="2">
    <source>
        <dbReference type="Google" id="ProtNLM"/>
    </source>
</evidence>
<accession>A0A7S2YZI0</accession>
<organism evidence="1">
    <name type="scientific">Pycnococcus provasolii</name>
    <dbReference type="NCBI Taxonomy" id="41880"/>
    <lineage>
        <taxon>Eukaryota</taxon>
        <taxon>Viridiplantae</taxon>
        <taxon>Chlorophyta</taxon>
        <taxon>Pseudoscourfieldiophyceae</taxon>
        <taxon>Pseudoscourfieldiales</taxon>
        <taxon>Pycnococcaceae</taxon>
        <taxon>Pycnococcus</taxon>
    </lineage>
</organism>
<sequence>MAEAPSHYVECLPFECYVLRSFMDTRECVELAARIAQLADGAMPPWRTIATTQDHPLIAVSHNANQTRRSRACERACGLKACTGACGAHVGVLTECPKDIFDLAQRCAQQINDTIGGTPLPPFRPTHFWALLYGQQGRQNAMAPHLDRPVGWTLSVCVGGDATCTVGCPPAKGSLYAEYNVEMAKPGQSAETGTQVVLRAGDAMLFEGHSVFHSVDSTSANQGVNLAEALGAPATAHENDDGGGDVWKPTRLALLFRDQCADE</sequence>
<proteinExistence type="predicted"/>
<protein>
    <recommendedName>
        <fullName evidence="2">Fe2OG dioxygenase domain-containing protein</fullName>
    </recommendedName>
</protein>